<feature type="domain" description="Resuscitation-promoting factor core lysozyme-like" evidence="4">
    <location>
        <begin position="52"/>
        <end position="122"/>
    </location>
</feature>
<evidence type="ECO:0000259" key="4">
    <source>
        <dbReference type="Pfam" id="PF06737"/>
    </source>
</evidence>
<comment type="similarity">
    <text evidence="1">Belongs to the transglycosylase family. Rpf subfamily.</text>
</comment>
<proteinExistence type="inferred from homology"/>
<dbReference type="SUPFAM" id="SSF53955">
    <property type="entry name" value="Lysozyme-like"/>
    <property type="match status" value="1"/>
</dbReference>
<feature type="region of interest" description="Disordered" evidence="3">
    <location>
        <begin position="456"/>
        <end position="546"/>
    </location>
</feature>
<organism evidence="5 6">
    <name type="scientific">Nakamurella flavida</name>
    <dbReference type="NCBI Taxonomy" id="363630"/>
    <lineage>
        <taxon>Bacteria</taxon>
        <taxon>Bacillati</taxon>
        <taxon>Actinomycetota</taxon>
        <taxon>Actinomycetes</taxon>
        <taxon>Nakamurellales</taxon>
        <taxon>Nakamurellaceae</taxon>
        <taxon>Nakamurella</taxon>
    </lineage>
</organism>
<evidence type="ECO:0000256" key="1">
    <source>
        <dbReference type="ARBA" id="ARBA00010830"/>
    </source>
</evidence>
<evidence type="ECO:0000256" key="2">
    <source>
        <dbReference type="ARBA" id="ARBA00022801"/>
    </source>
</evidence>
<dbReference type="Gene3D" id="1.10.530.10">
    <property type="match status" value="1"/>
</dbReference>
<dbReference type="InterPro" id="IPR010618">
    <property type="entry name" value="RPF"/>
</dbReference>
<accession>A0A938YKH0</accession>
<evidence type="ECO:0000313" key="6">
    <source>
        <dbReference type="Proteomes" id="UP000663801"/>
    </source>
</evidence>
<feature type="compositionally biased region" description="Low complexity" evidence="3">
    <location>
        <begin position="462"/>
        <end position="546"/>
    </location>
</feature>
<comment type="caution">
    <text evidence="5">The sequence shown here is derived from an EMBL/GenBank/DDBJ whole genome shotgun (WGS) entry which is preliminary data.</text>
</comment>
<gene>
    <name evidence="5" type="ORF">JL107_07895</name>
</gene>
<dbReference type="EMBL" id="JAERWL010000007">
    <property type="protein sequence ID" value="MBM9476358.1"/>
    <property type="molecule type" value="Genomic_DNA"/>
</dbReference>
<dbReference type="AlphaFoldDB" id="A0A938YKH0"/>
<dbReference type="RefSeq" id="WP_205256474.1">
    <property type="nucleotide sequence ID" value="NZ_BAAAPV010000001.1"/>
</dbReference>
<protein>
    <submittedName>
        <fullName evidence="5">Transglycosylase family protein</fullName>
    </submittedName>
</protein>
<dbReference type="Pfam" id="PF06737">
    <property type="entry name" value="Transglycosylas"/>
    <property type="match status" value="1"/>
</dbReference>
<evidence type="ECO:0000313" key="5">
    <source>
        <dbReference type="EMBL" id="MBM9476358.1"/>
    </source>
</evidence>
<keyword evidence="6" id="KW-1185">Reference proteome</keyword>
<dbReference type="CDD" id="cd13925">
    <property type="entry name" value="RPF"/>
    <property type="match status" value="1"/>
</dbReference>
<dbReference type="InterPro" id="IPR023346">
    <property type="entry name" value="Lysozyme-like_dom_sf"/>
</dbReference>
<dbReference type="GO" id="GO:0016787">
    <property type="term" value="F:hydrolase activity"/>
    <property type="evidence" value="ECO:0007669"/>
    <property type="project" value="UniProtKB-KW"/>
</dbReference>
<evidence type="ECO:0000256" key="3">
    <source>
        <dbReference type="SAM" id="MobiDB-lite"/>
    </source>
</evidence>
<dbReference type="Proteomes" id="UP000663801">
    <property type="component" value="Unassembled WGS sequence"/>
</dbReference>
<sequence>MTAERTTAPGGVSAPPGRRRVRPSAVVALLAVAVSLAAVLVGGGSASADPSATDWQRLRQCESGNNYTANTGNGYYGAYQFDASTWRSVGGTGLPHQASAATQDALALKLWQQRGWSPWVCASILGLDGAGGGGGNNSAAAVGSLDSVSADGLSATVAGWVLDPTRTSAASQVHVYVSAPGVDPIGYPFTADVTRTDVNQVLGVTGRHGFSVQVPLRPGPNTVCAYAIGGSGNSHIGCRTLTAVGTPPVGSVDVVSATGLNAWVAGWAVDPASPGTSIPVHVYVNGTGYPFTADGSRPDVNAVLGISGRHGYAANVPLRRGTNTVCAYGIGSASSGNALIACRDVQSAEPPLGSLDGIQVSGSSARVFGWAFDPATSASTDVHIYVNGVGYAFRADEDRPDVNAAFRISGAHGYAETVPLGPGRNTVCAYGIGRPGNPSNLVIGCRDVQNGSVARSGVAVQEAPAEAAPSSPAPTSTAPTSTAPSAVAPVTPAPVPATSSRGTSTPTTPAPATGAPLTTAPATSAPATTAPASTTGAPTTTDGGSR</sequence>
<name>A0A938YKH0_9ACTN</name>
<reference evidence="5" key="1">
    <citation type="submission" date="2021-01" db="EMBL/GenBank/DDBJ databases">
        <title>KCTC 19127 draft genome.</title>
        <authorList>
            <person name="An D."/>
        </authorList>
    </citation>
    <scope>NUCLEOTIDE SEQUENCE</scope>
    <source>
        <strain evidence="5">KCTC 19127</strain>
    </source>
</reference>
<keyword evidence="2" id="KW-0378">Hydrolase</keyword>